<evidence type="ECO:0000256" key="1">
    <source>
        <dbReference type="ARBA" id="ARBA00004123"/>
    </source>
</evidence>
<keyword evidence="10" id="KW-0498">Mitosis</keyword>
<dbReference type="GO" id="GO:0010032">
    <property type="term" value="P:meiotic chromosome condensation"/>
    <property type="evidence" value="ECO:0000318"/>
    <property type="project" value="GO_Central"/>
</dbReference>
<keyword evidence="21" id="KW-1185">Reference proteome</keyword>
<feature type="region of interest" description="Disordered" evidence="17">
    <location>
        <begin position="130"/>
        <end position="156"/>
    </location>
</feature>
<organism evidence="20 21">
    <name type="scientific">Nematostella vectensis</name>
    <name type="common">Starlet sea anemone</name>
    <dbReference type="NCBI Taxonomy" id="45351"/>
    <lineage>
        <taxon>Eukaryota</taxon>
        <taxon>Metazoa</taxon>
        <taxon>Cnidaria</taxon>
        <taxon>Anthozoa</taxon>
        <taxon>Hexacorallia</taxon>
        <taxon>Actiniaria</taxon>
        <taxon>Edwardsiidae</taxon>
        <taxon>Nematostella</taxon>
    </lineage>
</organism>
<evidence type="ECO:0000256" key="14">
    <source>
        <dbReference type="ARBA" id="ARBA00075131"/>
    </source>
</evidence>
<dbReference type="GO" id="GO:0051301">
    <property type="term" value="P:cell division"/>
    <property type="evidence" value="ECO:0007669"/>
    <property type="project" value="UniProtKB-KW"/>
</dbReference>
<feature type="non-terminal residue" evidence="20">
    <location>
        <position position="1367"/>
    </location>
</feature>
<evidence type="ECO:0000256" key="8">
    <source>
        <dbReference type="ARBA" id="ARBA00022553"/>
    </source>
</evidence>
<feature type="compositionally biased region" description="Basic and acidic residues" evidence="17">
    <location>
        <begin position="1276"/>
        <end position="1287"/>
    </location>
</feature>
<dbReference type="GO" id="GO:0005634">
    <property type="term" value="C:nucleus"/>
    <property type="evidence" value="ECO:0007669"/>
    <property type="project" value="UniProtKB-SubCell"/>
</dbReference>
<keyword evidence="9" id="KW-0132">Cell division</keyword>
<dbReference type="InterPro" id="IPR026971">
    <property type="entry name" value="CND1/NCAPD3"/>
</dbReference>
<evidence type="ECO:0000256" key="7">
    <source>
        <dbReference type="ARBA" id="ARBA00022490"/>
    </source>
</evidence>
<dbReference type="InParanoid" id="A7SNA1"/>
<dbReference type="PANTHER" id="PTHR14222">
    <property type="entry name" value="CONDENSIN"/>
    <property type="match status" value="1"/>
</dbReference>
<evidence type="ECO:0000256" key="9">
    <source>
        <dbReference type="ARBA" id="ARBA00022618"/>
    </source>
</evidence>
<dbReference type="FunFam" id="1.25.10.10:FF:001846">
    <property type="entry name" value="Condensin complex subunit 1"/>
    <property type="match status" value="1"/>
</dbReference>
<evidence type="ECO:0000256" key="13">
    <source>
        <dbReference type="ARBA" id="ARBA00023306"/>
    </source>
</evidence>
<name>A7SNA1_NEMVE</name>
<keyword evidence="11" id="KW-0226">DNA condensation</keyword>
<dbReference type="Gene3D" id="1.25.10.10">
    <property type="entry name" value="Leucine-rich Repeat Variant"/>
    <property type="match status" value="2"/>
</dbReference>
<evidence type="ECO:0000256" key="3">
    <source>
        <dbReference type="ARBA" id="ARBA00004496"/>
    </source>
</evidence>
<evidence type="ECO:0000256" key="6">
    <source>
        <dbReference type="ARBA" id="ARBA00022454"/>
    </source>
</evidence>
<feature type="compositionally biased region" description="Basic and acidic residues" evidence="17">
    <location>
        <begin position="1299"/>
        <end position="1309"/>
    </location>
</feature>
<feature type="domain" description="Condensin complex subunit 1 C-terminal" evidence="18">
    <location>
        <begin position="1050"/>
        <end position="1211"/>
    </location>
</feature>
<dbReference type="OMA" id="CPLEKLW"/>
<evidence type="ECO:0000256" key="11">
    <source>
        <dbReference type="ARBA" id="ARBA00023067"/>
    </source>
</evidence>
<evidence type="ECO:0000259" key="18">
    <source>
        <dbReference type="Pfam" id="PF12717"/>
    </source>
</evidence>
<dbReference type="GO" id="GO:0000796">
    <property type="term" value="C:condensin complex"/>
    <property type="evidence" value="ECO:0000318"/>
    <property type="project" value="GO_Central"/>
</dbReference>
<dbReference type="GO" id="GO:0007076">
    <property type="term" value="P:mitotic chromosome condensation"/>
    <property type="evidence" value="ECO:0000318"/>
    <property type="project" value="GO_Central"/>
</dbReference>
<evidence type="ECO:0000256" key="12">
    <source>
        <dbReference type="ARBA" id="ARBA00023242"/>
    </source>
</evidence>
<gene>
    <name evidence="20" type="ORF">NEMVEDRAFT_v1g10271</name>
</gene>
<feature type="compositionally biased region" description="Basic residues" evidence="17">
    <location>
        <begin position="142"/>
        <end position="153"/>
    </location>
</feature>
<dbReference type="GO" id="GO:0000779">
    <property type="term" value="C:condensed chromosome, centromeric region"/>
    <property type="evidence" value="ECO:0000318"/>
    <property type="project" value="GO_Central"/>
</dbReference>
<dbReference type="InterPro" id="IPR011989">
    <property type="entry name" value="ARM-like"/>
</dbReference>
<dbReference type="STRING" id="45351.A7SNA1"/>
<evidence type="ECO:0000256" key="4">
    <source>
        <dbReference type="ARBA" id="ARBA00009606"/>
    </source>
</evidence>
<feature type="compositionally biased region" description="Polar residues" evidence="17">
    <location>
        <begin position="591"/>
        <end position="601"/>
    </location>
</feature>
<reference evidence="20 21" key="1">
    <citation type="journal article" date="2007" name="Science">
        <title>Sea anemone genome reveals ancestral eumetazoan gene repertoire and genomic organization.</title>
        <authorList>
            <person name="Putnam N.H."/>
            <person name="Srivastava M."/>
            <person name="Hellsten U."/>
            <person name="Dirks B."/>
            <person name="Chapman J."/>
            <person name="Salamov A."/>
            <person name="Terry A."/>
            <person name="Shapiro H."/>
            <person name="Lindquist E."/>
            <person name="Kapitonov V.V."/>
            <person name="Jurka J."/>
            <person name="Genikhovich G."/>
            <person name="Grigoriev I.V."/>
            <person name="Lucas S.M."/>
            <person name="Steele R.E."/>
            <person name="Finnerty J.R."/>
            <person name="Technau U."/>
            <person name="Martindale M.Q."/>
            <person name="Rokhsar D.S."/>
        </authorList>
    </citation>
    <scope>NUCLEOTIDE SEQUENCE [LARGE SCALE GENOMIC DNA]</scope>
    <source>
        <strain evidence="21">CH2 X CH6</strain>
    </source>
</reference>
<keyword evidence="12" id="KW-0539">Nucleus</keyword>
<dbReference type="HOGENOM" id="CLU_001867_2_1_1"/>
<protein>
    <recommendedName>
        <fullName evidence="5">Condensin complex subunit 1</fullName>
    </recommendedName>
    <alternativeName>
        <fullName evidence="16">Chromosome condensation-related SMC-associated protein 1</fullName>
    </alternativeName>
    <alternativeName>
        <fullName evidence="15">Chromosome-associated protein D2</fullName>
    </alternativeName>
    <alternativeName>
        <fullName evidence="14">Non-SMC condensin I complex subunit D2</fullName>
    </alternativeName>
</protein>
<dbReference type="EMBL" id="DS469718">
    <property type="protein sequence ID" value="EDO34797.1"/>
    <property type="molecule type" value="Genomic_DNA"/>
</dbReference>
<dbReference type="Pfam" id="PF12717">
    <property type="entry name" value="Cnd1"/>
    <property type="match status" value="1"/>
</dbReference>
<dbReference type="GO" id="GO:0005737">
    <property type="term" value="C:cytoplasm"/>
    <property type="evidence" value="ECO:0007669"/>
    <property type="project" value="UniProtKB-SubCell"/>
</dbReference>
<proteinExistence type="inferred from homology"/>
<dbReference type="eggNOG" id="KOG0414">
    <property type="taxonomic scope" value="Eukaryota"/>
</dbReference>
<evidence type="ECO:0000259" key="19">
    <source>
        <dbReference type="Pfam" id="PF12922"/>
    </source>
</evidence>
<dbReference type="Pfam" id="PF12922">
    <property type="entry name" value="Cnd1_N"/>
    <property type="match status" value="1"/>
</dbReference>
<evidence type="ECO:0000256" key="5">
    <source>
        <dbReference type="ARBA" id="ARBA00016064"/>
    </source>
</evidence>
<sequence>MDVDFVIPLSKDDLLSSESGAYAVDEVISARSLPPKLADCYIDLRTDGPCSILRNFDVFFSLIRHFTDVDSSVREEAWQVLLNALSQLSSNIQPIIEQGDADTETRKTHLNTLKMICYLLTQMSESFEAEATKPTSQVTGKGRGKSAASKKKNSAGFDWEQQRERLVEMLGHLMQLDVNRLWDPPVVEEEFVNLMTGCCYKLLENPAVIRNKTTKDVVINLLGIVVKKYNNGLGASLKIVQLLQHFEHLVPHMAQAVDTIATEFGVKSIVSEIIREIGRMDPKDLARDTSGTRAYADFIVDLASRVPTLVLQSISMLMCHLDGESYSMRNGVLGVMAEIITKVLSTQDLDESAKRTRDHFLDRLEEHIHDMNAYVRSKVLQIWLHLCSEKCIPLPRQQHLLEMVIGRLHDKSSSVRKYAVQLLKSFLVFNPFGANLPLDHLQQKLIQETEKLKEIAPHLTQEAAGQVPVVAGRPKDVWKAMEPEVRATVQEHIGEQEIIDDDDGSIEFQGDLLSEGQHKKALAIMKAARVTWPNEEVLQPSHDQAKGDDDEAEESGEDEVETELGILKAVFLARDEGESPSLEDAEDANPTPESMDNQADVDNTGLVNDIGRQQVIVQYLKDYVSFQTEMERAVPVICQLLGSKTTTDVSEAIEFCVTAHEFGLRNAIVGVRRMLVLIWSRDAAVKEAVVEAYKGLYLDPPAQNARAKMSLIAKNLTSLTQGASVGDLTSLEELVSATILMKAKLIPAAVVKLLWERFAMKVITTEDESRGALILLGMLAGAEVDIVRSNIDVLVSTGLGPRAKDDFLLARDTCVTLLKLVKTSRKRGNDDEPFRFPATHDIFERLTELITTGNSYWYWVPMAEQAINVIYALSEHPDAVSETIIRKLATCLSSGKLMSCPSAVLARFLTVVGHVALRQLIHLDVTILREIKRRQGIQETEKEAAAKNIASETTMAAEEEMGLTGATADDAEIEYIRKICELEIVTGQNLLSLLRPLIVCVVSNPSKFTDPKLQAAAALALAKFMLVSSEFCEAHLQLLFTILEKSPEATIRANTIVAIGDLTFRFPNMIEPWTSNLYARLRDESPHVRKNTMMVLTHLILNDMVKVKGNISEMATCLEDENKRIADLAKLFFHELAKKGNAVYNILPDIISRLSDPDCGIEEEPFRNILRYLLSFIQKDRQSESLVEKLCHRFRATRSDRQWRDLSFCLSLLSYNERAIRKLQENFGCFHDKLSDEDVHHSFMTIIGKAKKFAKPEVKALVDELEQRIDECHVKGMEDEEGYERASKASGVAATRPKKSVDSEEESRPRSKRTPRNPPRIPKTKSSKRRPMPSFESDEDDSLDLFDVEEESDEENVNPNTQTSTSR</sequence>
<evidence type="ECO:0000256" key="17">
    <source>
        <dbReference type="SAM" id="MobiDB-lite"/>
    </source>
</evidence>
<feature type="compositionally biased region" description="Acidic residues" evidence="17">
    <location>
        <begin position="1336"/>
        <end position="1356"/>
    </location>
</feature>
<evidence type="ECO:0000256" key="2">
    <source>
        <dbReference type="ARBA" id="ARBA00004286"/>
    </source>
</evidence>
<dbReference type="InterPro" id="IPR007673">
    <property type="entry name" value="Condensin_cplx_su1"/>
</dbReference>
<dbReference type="Pfam" id="PF12765">
    <property type="entry name" value="Cohesin_HEAT"/>
    <property type="match status" value="1"/>
</dbReference>
<accession>A7SNA1</accession>
<dbReference type="GO" id="GO:0042393">
    <property type="term" value="F:histone binding"/>
    <property type="evidence" value="ECO:0000318"/>
    <property type="project" value="GO_Central"/>
</dbReference>
<dbReference type="InterPro" id="IPR016024">
    <property type="entry name" value="ARM-type_fold"/>
</dbReference>
<keyword evidence="13" id="KW-0131">Cell cycle</keyword>
<comment type="subcellular location">
    <subcellularLocation>
        <location evidence="2">Chromosome</location>
    </subcellularLocation>
    <subcellularLocation>
        <location evidence="3">Cytoplasm</location>
    </subcellularLocation>
    <subcellularLocation>
        <location evidence="1">Nucleus</location>
    </subcellularLocation>
</comment>
<dbReference type="PANTHER" id="PTHR14222:SF2">
    <property type="entry name" value="CONDENSIN COMPLEX SUBUNIT 1"/>
    <property type="match status" value="1"/>
</dbReference>
<evidence type="ECO:0000256" key="15">
    <source>
        <dbReference type="ARBA" id="ARBA00080470"/>
    </source>
</evidence>
<keyword evidence="7" id="KW-0963">Cytoplasm</keyword>
<evidence type="ECO:0000256" key="10">
    <source>
        <dbReference type="ARBA" id="ARBA00022776"/>
    </source>
</evidence>
<dbReference type="FunFam" id="1.25.10.10:FF:000695">
    <property type="entry name" value="Condensin complex subunit 1"/>
    <property type="match status" value="1"/>
</dbReference>
<feature type="compositionally biased region" description="Acidic residues" evidence="17">
    <location>
        <begin position="548"/>
        <end position="560"/>
    </location>
</feature>
<feature type="region of interest" description="Disordered" evidence="17">
    <location>
        <begin position="577"/>
        <end position="602"/>
    </location>
</feature>
<keyword evidence="6" id="KW-0158">Chromosome</keyword>
<feature type="domain" description="Condensin complex subunit 1 N-terminal" evidence="19">
    <location>
        <begin position="72"/>
        <end position="235"/>
    </location>
</feature>
<dbReference type="InterPro" id="IPR026003">
    <property type="entry name" value="Cohesin_HEAT"/>
</dbReference>
<dbReference type="PIRSF" id="PIRSF017127">
    <property type="entry name" value="Condensin_D2"/>
    <property type="match status" value="1"/>
</dbReference>
<dbReference type="InterPro" id="IPR032682">
    <property type="entry name" value="Cnd1_C"/>
</dbReference>
<dbReference type="InterPro" id="IPR024324">
    <property type="entry name" value="Condensin_cplx_su1_N"/>
</dbReference>
<evidence type="ECO:0000313" key="20">
    <source>
        <dbReference type="EMBL" id="EDO34797.1"/>
    </source>
</evidence>
<feature type="compositionally biased region" description="Basic residues" evidence="17">
    <location>
        <begin position="1322"/>
        <end position="1331"/>
    </location>
</feature>
<feature type="region of interest" description="Disordered" evidence="17">
    <location>
        <begin position="535"/>
        <end position="560"/>
    </location>
</feature>
<evidence type="ECO:0000256" key="16">
    <source>
        <dbReference type="ARBA" id="ARBA00081485"/>
    </source>
</evidence>
<keyword evidence="8" id="KW-0597">Phosphoprotein</keyword>
<dbReference type="PhylomeDB" id="A7SNA1"/>
<comment type="similarity">
    <text evidence="4">Belongs to the CND1 (condensin subunit 1) family.</text>
</comment>
<feature type="region of interest" description="Disordered" evidence="17">
    <location>
        <begin position="1276"/>
        <end position="1367"/>
    </location>
</feature>
<evidence type="ECO:0000313" key="21">
    <source>
        <dbReference type="Proteomes" id="UP000001593"/>
    </source>
</evidence>
<dbReference type="SUPFAM" id="SSF48371">
    <property type="entry name" value="ARM repeat"/>
    <property type="match status" value="1"/>
</dbReference>
<dbReference type="Proteomes" id="UP000001593">
    <property type="component" value="Unassembled WGS sequence"/>
</dbReference>